<accession>A0ABT6N3G1</accession>
<keyword evidence="6" id="KW-1185">Reference proteome</keyword>
<dbReference type="EC" id="3.1.1.-" evidence="5"/>
<feature type="compositionally biased region" description="Low complexity" evidence="3">
    <location>
        <begin position="157"/>
        <end position="168"/>
    </location>
</feature>
<dbReference type="Gene3D" id="2.130.10.10">
    <property type="entry name" value="YVTN repeat-like/Quinoprotein amine dehydrogenase"/>
    <property type="match status" value="1"/>
</dbReference>
<dbReference type="InterPro" id="IPR050282">
    <property type="entry name" value="Cycloisomerase_2"/>
</dbReference>
<dbReference type="RefSeq" id="WP_281044578.1">
    <property type="nucleotide sequence ID" value="NZ_JARYGZ010000001.1"/>
</dbReference>
<evidence type="ECO:0000313" key="6">
    <source>
        <dbReference type="Proteomes" id="UP001160625"/>
    </source>
</evidence>
<dbReference type="PROSITE" id="PS51257">
    <property type="entry name" value="PROKAR_LIPOPROTEIN"/>
    <property type="match status" value="1"/>
</dbReference>
<evidence type="ECO:0000256" key="2">
    <source>
        <dbReference type="ARBA" id="ARBA00022526"/>
    </source>
</evidence>
<dbReference type="PANTHER" id="PTHR30344">
    <property type="entry name" value="6-PHOSPHOGLUCONOLACTONASE-RELATED"/>
    <property type="match status" value="1"/>
</dbReference>
<sequence>MRHRSAFTALLIASVTVLACPADAKSRGTETVFFGTHGTGPGQGIFSAHFDPATGALTSLGLAAEIERPTWQVASPTRPILYSVSETGNDGKSEASVSAFSIDTNTGKLSLLNKVGSGGGGATHLSLDPRSQTLFVANYGTATVTALPVNADGTLGSLASSQQQAGSGPKPRQKSAHAHSVAIDPSGHYLLSADLGADKVFVYSFNPATRQLTPAPTPSFSAQPGSGPRHIAFAPGGRFVYIDSELSGEVTAYRWNSANGTLGPIQTVPAFSSDYAGEKSAAEIAMSSDGRFLYLSTRNSDQLIVYSTDPSNGRLTEIQRLAAGGKTPWSFSLSPEGNWLLVANEGAGRINVFKVNRRSGKLSATDKSLDVQSPVSVTFSKE</sequence>
<evidence type="ECO:0000256" key="4">
    <source>
        <dbReference type="SAM" id="SignalP"/>
    </source>
</evidence>
<dbReference type="Proteomes" id="UP001160625">
    <property type="component" value="Unassembled WGS sequence"/>
</dbReference>
<organism evidence="5 6">
    <name type="scientific">Sphingomonas oryzagri</name>
    <dbReference type="NCBI Taxonomy" id="3042314"/>
    <lineage>
        <taxon>Bacteria</taxon>
        <taxon>Pseudomonadati</taxon>
        <taxon>Pseudomonadota</taxon>
        <taxon>Alphaproteobacteria</taxon>
        <taxon>Sphingomonadales</taxon>
        <taxon>Sphingomonadaceae</taxon>
        <taxon>Sphingomonas</taxon>
    </lineage>
</organism>
<keyword evidence="5" id="KW-0378">Hydrolase</keyword>
<comment type="similarity">
    <text evidence="1">Belongs to the cycloisomerase 2 family.</text>
</comment>
<name>A0ABT6N3G1_9SPHN</name>
<dbReference type="InterPro" id="IPR011048">
    <property type="entry name" value="Haem_d1_sf"/>
</dbReference>
<keyword evidence="2" id="KW-0313">Glucose metabolism</keyword>
<feature type="region of interest" description="Disordered" evidence="3">
    <location>
        <begin position="157"/>
        <end position="179"/>
    </location>
</feature>
<dbReference type="Pfam" id="PF10282">
    <property type="entry name" value="Lactonase"/>
    <property type="match status" value="1"/>
</dbReference>
<feature type="chain" id="PRO_5046665203" evidence="4">
    <location>
        <begin position="20"/>
        <end position="382"/>
    </location>
</feature>
<comment type="caution">
    <text evidence="5">The sequence shown here is derived from an EMBL/GenBank/DDBJ whole genome shotgun (WGS) entry which is preliminary data.</text>
</comment>
<dbReference type="PANTHER" id="PTHR30344:SF1">
    <property type="entry name" value="6-PHOSPHOGLUCONOLACTONASE"/>
    <property type="match status" value="1"/>
</dbReference>
<keyword evidence="2" id="KW-0119">Carbohydrate metabolism</keyword>
<evidence type="ECO:0000256" key="3">
    <source>
        <dbReference type="SAM" id="MobiDB-lite"/>
    </source>
</evidence>
<evidence type="ECO:0000313" key="5">
    <source>
        <dbReference type="EMBL" id="MDH7639303.1"/>
    </source>
</evidence>
<evidence type="ECO:0000256" key="1">
    <source>
        <dbReference type="ARBA" id="ARBA00005564"/>
    </source>
</evidence>
<dbReference type="SUPFAM" id="SSF51004">
    <property type="entry name" value="C-terminal (heme d1) domain of cytochrome cd1-nitrite reductase"/>
    <property type="match status" value="1"/>
</dbReference>
<feature type="signal peptide" evidence="4">
    <location>
        <begin position="1"/>
        <end position="19"/>
    </location>
</feature>
<gene>
    <name evidence="5" type="ORF">QGN17_11235</name>
</gene>
<dbReference type="GO" id="GO:0016787">
    <property type="term" value="F:hydrolase activity"/>
    <property type="evidence" value="ECO:0007669"/>
    <property type="project" value="UniProtKB-KW"/>
</dbReference>
<dbReference type="InterPro" id="IPR015943">
    <property type="entry name" value="WD40/YVTN_repeat-like_dom_sf"/>
</dbReference>
<reference evidence="5" key="1">
    <citation type="submission" date="2023-04" db="EMBL/GenBank/DDBJ databases">
        <title>Sphingomonas sp. MAHUQ-71 isolated from rice field.</title>
        <authorList>
            <person name="Huq M.A."/>
        </authorList>
    </citation>
    <scope>NUCLEOTIDE SEQUENCE</scope>
    <source>
        <strain evidence="5">MAHUQ-71</strain>
    </source>
</reference>
<keyword evidence="4" id="KW-0732">Signal</keyword>
<protein>
    <submittedName>
        <fullName evidence="5">Lactonase family protein</fullName>
        <ecNumber evidence="5">3.1.1.-</ecNumber>
    </submittedName>
</protein>
<dbReference type="EMBL" id="JARYGZ010000001">
    <property type="protein sequence ID" value="MDH7639303.1"/>
    <property type="molecule type" value="Genomic_DNA"/>
</dbReference>
<dbReference type="InterPro" id="IPR019405">
    <property type="entry name" value="Lactonase_7-beta_prop"/>
</dbReference>
<proteinExistence type="inferred from homology"/>